<dbReference type="Proteomes" id="UP001369086">
    <property type="component" value="Unassembled WGS sequence"/>
</dbReference>
<protein>
    <recommendedName>
        <fullName evidence="3">Endonuclease-reverse transcriptase</fullName>
    </recommendedName>
</protein>
<dbReference type="PANTHER" id="PTHR47027:SF25">
    <property type="entry name" value="REVERSE TRANSCRIPTASE DOMAIN-CONTAINING PROTEIN"/>
    <property type="match status" value="1"/>
</dbReference>
<evidence type="ECO:0008006" key="3">
    <source>
        <dbReference type="Google" id="ProtNLM"/>
    </source>
</evidence>
<comment type="caution">
    <text evidence="1">The sequence shown here is derived from an EMBL/GenBank/DDBJ whole genome shotgun (WGS) entry which is preliminary data.</text>
</comment>
<accession>A0ABR1A3V7</accession>
<sequence length="173" mass="20023">KIGLIMNHNKTDIMTLNIASSSPVQIEDHVISNTETFTYLGSTISKDGGTSQDIRNRINKARNTFRSLNTVWKSSKYNTKTKLKIYQSCILSTLFYGAECWRVTEYDVQTVFIPYNLTLLAQNNLKPDLLTQCSQEDMSTIITRRRWRWIGHVLRMETDSIIRIAVRWTPEGK</sequence>
<evidence type="ECO:0000313" key="2">
    <source>
        <dbReference type="Proteomes" id="UP001369086"/>
    </source>
</evidence>
<keyword evidence="2" id="KW-1185">Reference proteome</keyword>
<evidence type="ECO:0000313" key="1">
    <source>
        <dbReference type="EMBL" id="KAK6491765.1"/>
    </source>
</evidence>
<dbReference type="PANTHER" id="PTHR47027">
    <property type="entry name" value="REVERSE TRANSCRIPTASE DOMAIN-CONTAINING PROTEIN"/>
    <property type="match status" value="1"/>
</dbReference>
<name>A0ABR1A3V7_HUSHU</name>
<reference evidence="1 2" key="1">
    <citation type="submission" date="2021-05" db="EMBL/GenBank/DDBJ databases">
        <authorList>
            <person name="Zahm M."/>
            <person name="Klopp C."/>
            <person name="Cabau C."/>
            <person name="Kuhl H."/>
            <person name="Suciu R."/>
            <person name="Ciorpac M."/>
            <person name="Holostenco D."/>
            <person name="Gessner J."/>
            <person name="Wuertz S."/>
            <person name="Hohne C."/>
            <person name="Stock M."/>
            <person name="Gislard M."/>
            <person name="Lluch J."/>
            <person name="Milhes M."/>
            <person name="Lampietro C."/>
            <person name="Lopez Roques C."/>
            <person name="Donnadieu C."/>
            <person name="Du K."/>
            <person name="Schartl M."/>
            <person name="Guiguen Y."/>
        </authorList>
    </citation>
    <scope>NUCLEOTIDE SEQUENCE [LARGE SCALE GENOMIC DNA]</scope>
    <source>
        <strain evidence="1">Hh-F2</strain>
        <tissue evidence="1">Blood</tissue>
    </source>
</reference>
<proteinExistence type="predicted"/>
<feature type="non-terminal residue" evidence="1">
    <location>
        <position position="1"/>
    </location>
</feature>
<organism evidence="1 2">
    <name type="scientific">Huso huso</name>
    <name type="common">Beluga</name>
    <name type="synonym">Acipenser huso</name>
    <dbReference type="NCBI Taxonomy" id="61971"/>
    <lineage>
        <taxon>Eukaryota</taxon>
        <taxon>Metazoa</taxon>
        <taxon>Chordata</taxon>
        <taxon>Craniata</taxon>
        <taxon>Vertebrata</taxon>
        <taxon>Euteleostomi</taxon>
        <taxon>Actinopterygii</taxon>
        <taxon>Chondrostei</taxon>
        <taxon>Acipenseriformes</taxon>
        <taxon>Acipenseridae</taxon>
        <taxon>Huso</taxon>
    </lineage>
</organism>
<gene>
    <name evidence="1" type="ORF">HHUSO_G3931</name>
</gene>
<dbReference type="EMBL" id="JAHFZB010000003">
    <property type="protein sequence ID" value="KAK6491765.1"/>
    <property type="molecule type" value="Genomic_DNA"/>
</dbReference>